<name>A0AAV5FIA2_ELECO</name>
<organism evidence="2 3">
    <name type="scientific">Eleusine coracana subsp. coracana</name>
    <dbReference type="NCBI Taxonomy" id="191504"/>
    <lineage>
        <taxon>Eukaryota</taxon>
        <taxon>Viridiplantae</taxon>
        <taxon>Streptophyta</taxon>
        <taxon>Embryophyta</taxon>
        <taxon>Tracheophyta</taxon>
        <taxon>Spermatophyta</taxon>
        <taxon>Magnoliopsida</taxon>
        <taxon>Liliopsida</taxon>
        <taxon>Poales</taxon>
        <taxon>Poaceae</taxon>
        <taxon>PACMAD clade</taxon>
        <taxon>Chloridoideae</taxon>
        <taxon>Cynodonteae</taxon>
        <taxon>Eleusininae</taxon>
        <taxon>Eleusine</taxon>
    </lineage>
</organism>
<dbReference type="PANTHER" id="PTHR33207">
    <property type="entry name" value="F-BOX DOMAIN CONTAINING PROTEIN-RELATED"/>
    <property type="match status" value="1"/>
</dbReference>
<reference evidence="2" key="1">
    <citation type="journal article" date="2018" name="DNA Res.">
        <title>Multiple hybrid de novo genome assembly of finger millet, an orphan allotetraploid crop.</title>
        <authorList>
            <person name="Hatakeyama M."/>
            <person name="Aluri S."/>
            <person name="Balachadran M.T."/>
            <person name="Sivarajan S.R."/>
            <person name="Patrignani A."/>
            <person name="Gruter S."/>
            <person name="Poveda L."/>
            <person name="Shimizu-Inatsugi R."/>
            <person name="Baeten J."/>
            <person name="Francoijs K.J."/>
            <person name="Nataraja K.N."/>
            <person name="Reddy Y.A.N."/>
            <person name="Phadnis S."/>
            <person name="Ravikumar R.L."/>
            <person name="Schlapbach R."/>
            <person name="Sreeman S.M."/>
            <person name="Shimizu K.K."/>
        </authorList>
    </citation>
    <scope>NUCLEOTIDE SEQUENCE</scope>
</reference>
<evidence type="ECO:0000259" key="1">
    <source>
        <dbReference type="SMART" id="SM00256"/>
    </source>
</evidence>
<evidence type="ECO:0000313" key="2">
    <source>
        <dbReference type="EMBL" id="GJN34195.1"/>
    </source>
</evidence>
<gene>
    <name evidence="2" type="primary">gb22839</name>
    <name evidence="2" type="ORF">PR202_gb22839</name>
</gene>
<reference evidence="2" key="2">
    <citation type="submission" date="2021-12" db="EMBL/GenBank/DDBJ databases">
        <title>Resequencing data analysis of finger millet.</title>
        <authorList>
            <person name="Hatakeyama M."/>
            <person name="Aluri S."/>
            <person name="Balachadran M.T."/>
            <person name="Sivarajan S.R."/>
            <person name="Poveda L."/>
            <person name="Shimizu-Inatsugi R."/>
            <person name="Schlapbach R."/>
            <person name="Sreeman S.M."/>
            <person name="Shimizu K.K."/>
        </authorList>
    </citation>
    <scope>NUCLEOTIDE SEQUENCE</scope>
</reference>
<keyword evidence="3" id="KW-1185">Reference proteome</keyword>
<dbReference type="SMART" id="SM00256">
    <property type="entry name" value="FBOX"/>
    <property type="match status" value="1"/>
</dbReference>
<dbReference type="Pfam" id="PF12937">
    <property type="entry name" value="F-box-like"/>
    <property type="match status" value="1"/>
</dbReference>
<comment type="caution">
    <text evidence="2">The sequence shown here is derived from an EMBL/GenBank/DDBJ whole genome shotgun (WGS) entry which is preliminary data.</text>
</comment>
<evidence type="ECO:0000313" key="3">
    <source>
        <dbReference type="Proteomes" id="UP001054889"/>
    </source>
</evidence>
<dbReference type="InterPro" id="IPR001810">
    <property type="entry name" value="F-box_dom"/>
</dbReference>
<dbReference type="InterPro" id="IPR036047">
    <property type="entry name" value="F-box-like_dom_sf"/>
</dbReference>
<proteinExistence type="predicted"/>
<accession>A0AAV5FIA2</accession>
<protein>
    <recommendedName>
        <fullName evidence="1">F-box domain-containing protein</fullName>
    </recommendedName>
</protein>
<dbReference type="AlphaFoldDB" id="A0AAV5FIA2"/>
<sequence length="320" mass="35314">MYLQSMPVDIQEHILLQLDSPICLVCASTTCKLWRRIIAGTVFLKRFRSLHKPPVVGYYHQSDQSPASVRSFKPSPQVTTAIASRYDSLDHFLPLAWLFTGTVKDSRGSLLLVEIATMKEDTLRQHLYVVEPLTQQSKAIAVYKATTPAIPCEIQAFLLDGAKPGEIGMSNFRVVCLSKNGTVAGIITQDGPIREVKTGNDHGKYMGYLGSAAGSMYWYTKPRTVFAFDKTTAEFSSSSLPDTDDFVQPTISTKFAVTAGRDGQARIVFLAGDTLKIFARPKPRSGDDWVLEKSVQQPSAVTLGVPRPQRFTFGRSVPLC</sequence>
<dbReference type="EMBL" id="BQKI01000085">
    <property type="protein sequence ID" value="GJN34195.1"/>
    <property type="molecule type" value="Genomic_DNA"/>
</dbReference>
<dbReference type="CDD" id="cd09917">
    <property type="entry name" value="F-box_SF"/>
    <property type="match status" value="1"/>
</dbReference>
<feature type="domain" description="F-box" evidence="1">
    <location>
        <begin position="6"/>
        <end position="47"/>
    </location>
</feature>
<dbReference type="Proteomes" id="UP001054889">
    <property type="component" value="Unassembled WGS sequence"/>
</dbReference>
<dbReference type="SUPFAM" id="SSF81383">
    <property type="entry name" value="F-box domain"/>
    <property type="match status" value="1"/>
</dbReference>